<organism evidence="1 2">
    <name type="scientific">Romanomermis culicivorax</name>
    <name type="common">Nematode worm</name>
    <dbReference type="NCBI Taxonomy" id="13658"/>
    <lineage>
        <taxon>Eukaryota</taxon>
        <taxon>Metazoa</taxon>
        <taxon>Ecdysozoa</taxon>
        <taxon>Nematoda</taxon>
        <taxon>Enoplea</taxon>
        <taxon>Dorylaimia</taxon>
        <taxon>Mermithida</taxon>
        <taxon>Mermithoidea</taxon>
        <taxon>Mermithidae</taxon>
        <taxon>Romanomermis</taxon>
    </lineage>
</organism>
<accession>A0A915JXZ5</accession>
<keyword evidence="1" id="KW-1185">Reference proteome</keyword>
<evidence type="ECO:0000313" key="2">
    <source>
        <dbReference type="WBParaSite" id="nRc.2.0.1.t31326-RA"/>
    </source>
</evidence>
<name>A0A915JXZ5_ROMCU</name>
<dbReference type="WBParaSite" id="nRc.2.0.1.t31326-RA">
    <property type="protein sequence ID" value="nRc.2.0.1.t31326-RA"/>
    <property type="gene ID" value="nRc.2.0.1.g31326"/>
</dbReference>
<reference evidence="2" key="1">
    <citation type="submission" date="2022-11" db="UniProtKB">
        <authorList>
            <consortium name="WormBaseParasite"/>
        </authorList>
    </citation>
    <scope>IDENTIFICATION</scope>
</reference>
<protein>
    <submittedName>
        <fullName evidence="2">Uncharacterized protein</fullName>
    </submittedName>
</protein>
<proteinExistence type="predicted"/>
<evidence type="ECO:0000313" key="1">
    <source>
        <dbReference type="Proteomes" id="UP000887565"/>
    </source>
</evidence>
<sequence length="213" mass="23937">MNDKENFFLDEKIESINSRKFEAKKDPAKKRKRSRFLPYKKSRSIGIFQYRVLYQKLKIIGCTCFSDTMVRLATKKFIIKFDIHFEVVTKKRAILTIVLLIAVANEYIDYGASESQRNGYAVAYVDNAVIRAKFGLAIGHNVALKNVSKGHAEEQSKETYSAISCVISGKTPGKLLGNDDVCVFGANFSPTNSKVSPNVFLRFSSSVKKASVR</sequence>
<dbReference type="AlphaFoldDB" id="A0A915JXZ5"/>
<dbReference type="Proteomes" id="UP000887565">
    <property type="component" value="Unplaced"/>
</dbReference>